<evidence type="ECO:0000256" key="21">
    <source>
        <dbReference type="ARBA" id="ARBA00023154"/>
    </source>
</evidence>
<dbReference type="InterPro" id="IPR036393">
    <property type="entry name" value="AceGlu_kinase-like_sf"/>
</dbReference>
<evidence type="ECO:0000256" key="17">
    <source>
        <dbReference type="ARBA" id="ARBA00022857"/>
    </source>
</evidence>
<dbReference type="Pfam" id="PF00742">
    <property type="entry name" value="Homoserine_dh"/>
    <property type="match status" value="1"/>
</dbReference>
<dbReference type="GO" id="GO:0004412">
    <property type="term" value="F:homoserine dehydrogenase activity"/>
    <property type="evidence" value="ECO:0007669"/>
    <property type="project" value="UniProtKB-UniRule"/>
</dbReference>
<dbReference type="InterPro" id="IPR018042">
    <property type="entry name" value="Aspartate_kinase_CS"/>
</dbReference>
<keyword evidence="22" id="KW-0486">Methionine biosynthesis</keyword>
<dbReference type="Pfam" id="PF00696">
    <property type="entry name" value="AA_kinase"/>
    <property type="match status" value="1"/>
</dbReference>
<evidence type="ECO:0000256" key="18">
    <source>
        <dbReference type="ARBA" id="ARBA00023002"/>
    </source>
</evidence>
<keyword evidence="14 28" id="KW-0547">Nucleotide-binding</keyword>
<dbReference type="InterPro" id="IPR001048">
    <property type="entry name" value="Asp/Glu/Uridylate_kinase"/>
</dbReference>
<organism evidence="30 31">
    <name type="scientific">Francisella philomiragia</name>
    <dbReference type="NCBI Taxonomy" id="28110"/>
    <lineage>
        <taxon>Bacteria</taxon>
        <taxon>Pseudomonadati</taxon>
        <taxon>Pseudomonadota</taxon>
        <taxon>Gammaproteobacteria</taxon>
        <taxon>Thiotrichales</taxon>
        <taxon>Francisellaceae</taxon>
        <taxon>Francisella</taxon>
    </lineage>
</organism>
<dbReference type="GO" id="GO:0046872">
    <property type="term" value="F:metal ion binding"/>
    <property type="evidence" value="ECO:0007669"/>
    <property type="project" value="UniProtKB-KW"/>
</dbReference>
<protein>
    <recommendedName>
        <fullName evidence="28">Bifunctional aspartokinase/homoserine dehydrogenase</fullName>
    </recommendedName>
    <domain>
        <recommendedName>
            <fullName evidence="28">Aspartokinase</fullName>
            <ecNumber evidence="28">2.7.2.4</ecNumber>
        </recommendedName>
    </domain>
    <domain>
        <recommendedName>
            <fullName evidence="28">Homoserine dehydrogenase</fullName>
            <ecNumber evidence="28">1.1.1.3</ecNumber>
        </recommendedName>
    </domain>
</protein>
<evidence type="ECO:0000256" key="7">
    <source>
        <dbReference type="ARBA" id="ARBA00007952"/>
    </source>
</evidence>
<comment type="pathway">
    <text evidence="6 28">Amino-acid biosynthesis; L-threonine biosynthesis; L-threonine from L-aspartate: step 1/5.</text>
</comment>
<dbReference type="CDD" id="cd04243">
    <property type="entry name" value="AAK_AK-HSDH-like"/>
    <property type="match status" value="1"/>
</dbReference>
<dbReference type="NCBIfam" id="NF007003">
    <property type="entry name" value="PRK09466.1"/>
    <property type="match status" value="1"/>
</dbReference>
<dbReference type="OrthoDB" id="9799110at2"/>
<comment type="catalytic activity">
    <reaction evidence="27">
        <text>L-homoserine + NAD(+) = L-aspartate 4-semialdehyde + NADH + H(+)</text>
        <dbReference type="Rhea" id="RHEA:15757"/>
        <dbReference type="ChEBI" id="CHEBI:15378"/>
        <dbReference type="ChEBI" id="CHEBI:57476"/>
        <dbReference type="ChEBI" id="CHEBI:57540"/>
        <dbReference type="ChEBI" id="CHEBI:57945"/>
        <dbReference type="ChEBI" id="CHEBI:537519"/>
        <dbReference type="EC" id="1.1.1.3"/>
    </reaction>
    <physiologicalReaction direction="right-to-left" evidence="27">
        <dbReference type="Rhea" id="RHEA:15759"/>
    </physiologicalReaction>
</comment>
<evidence type="ECO:0000256" key="22">
    <source>
        <dbReference type="ARBA" id="ARBA00023167"/>
    </source>
</evidence>
<comment type="subunit">
    <text evidence="9 28">Homotetramer.</text>
</comment>
<dbReference type="GO" id="GO:0009088">
    <property type="term" value="P:threonine biosynthetic process"/>
    <property type="evidence" value="ECO:0007669"/>
    <property type="project" value="UniProtKB-UniRule"/>
</dbReference>
<dbReference type="Proteomes" id="UP000031830">
    <property type="component" value="Chromosome"/>
</dbReference>
<dbReference type="UniPathway" id="UPA00051">
    <property type="reaction ID" value="UER00462"/>
</dbReference>
<dbReference type="STRING" id="28110.KU46_1064"/>
<dbReference type="NCBIfam" id="TIGR00657">
    <property type="entry name" value="asp_kinases"/>
    <property type="match status" value="1"/>
</dbReference>
<dbReference type="PANTHER" id="PTHR43070">
    <property type="match status" value="1"/>
</dbReference>
<comment type="pathway">
    <text evidence="4 28">Amino-acid biosynthesis; L-threonine biosynthesis; L-threonine from L-aspartate: step 3/5.</text>
</comment>
<dbReference type="GO" id="GO:0005524">
    <property type="term" value="F:ATP binding"/>
    <property type="evidence" value="ECO:0007669"/>
    <property type="project" value="UniProtKB-UniRule"/>
</dbReference>
<dbReference type="GO" id="GO:0009089">
    <property type="term" value="P:lysine biosynthetic process via diaminopimelate"/>
    <property type="evidence" value="ECO:0007669"/>
    <property type="project" value="UniProtKB-UniRule"/>
</dbReference>
<dbReference type="InterPro" id="IPR049638">
    <property type="entry name" value="AK-HD"/>
</dbReference>
<comment type="cofactor">
    <cofactor evidence="1">
        <name>a metal cation</name>
        <dbReference type="ChEBI" id="CHEBI:25213"/>
    </cofactor>
</comment>
<evidence type="ECO:0000256" key="5">
    <source>
        <dbReference type="ARBA" id="ARBA00005062"/>
    </source>
</evidence>
<dbReference type="GO" id="GO:0009090">
    <property type="term" value="P:homoserine biosynthetic process"/>
    <property type="evidence" value="ECO:0007669"/>
    <property type="project" value="UniProtKB-ARBA"/>
</dbReference>
<feature type="domain" description="ACT" evidence="29">
    <location>
        <begin position="393"/>
        <end position="465"/>
    </location>
</feature>
<dbReference type="PROSITE" id="PS00324">
    <property type="entry name" value="ASPARTOKINASE"/>
    <property type="match status" value="1"/>
</dbReference>
<name>A0A0B6D2Q0_9GAMM</name>
<dbReference type="UniPathway" id="UPA00034">
    <property type="reaction ID" value="UER00015"/>
</dbReference>
<keyword evidence="20" id="KW-0915">Sodium</keyword>
<dbReference type="KEGG" id="fpz:LA55_529"/>
<evidence type="ECO:0000256" key="4">
    <source>
        <dbReference type="ARBA" id="ARBA00005056"/>
    </source>
</evidence>
<reference evidence="30 31" key="1">
    <citation type="journal article" date="2015" name="Genome Announc.">
        <title>Genome sequencing of 18 francisella strains to aid in assay development and testing.</title>
        <authorList>
            <person name="Johnson S.L."/>
            <person name="Daligault H.E."/>
            <person name="Davenport K.W."/>
            <person name="Coyne S.R."/>
            <person name="Frey K.G."/>
            <person name="Koroleva G.I."/>
            <person name="Broomall S.M."/>
            <person name="Bishop-Lilly K.A."/>
            <person name="Bruce D.C."/>
            <person name="Chertkov O."/>
            <person name="Freitas T."/>
            <person name="Jaissle J."/>
            <person name="Ladner J.T."/>
            <person name="Rosenzweig C.N."/>
            <person name="Gibbons H.S."/>
            <person name="Palacios G.F."/>
            <person name="Redden C.L."/>
            <person name="Xu Y."/>
            <person name="Minogue T.D."/>
            <person name="Chain P.S."/>
        </authorList>
    </citation>
    <scope>NUCLEOTIDE SEQUENCE [LARGE SCALE GENOMIC DNA]</scope>
    <source>
        <strain evidence="30 31">GA01-2794</strain>
    </source>
</reference>
<dbReference type="RefSeq" id="WP_044525762.1">
    <property type="nucleotide sequence ID" value="NZ_CP009440.1"/>
</dbReference>
<dbReference type="InterPro" id="IPR019811">
    <property type="entry name" value="HDH_CS"/>
</dbReference>
<evidence type="ECO:0000256" key="3">
    <source>
        <dbReference type="ARBA" id="ARBA00004986"/>
    </source>
</evidence>
<evidence type="ECO:0000256" key="6">
    <source>
        <dbReference type="ARBA" id="ARBA00005139"/>
    </source>
</evidence>
<dbReference type="PROSITE" id="PS01042">
    <property type="entry name" value="HOMOSER_DHGENASE"/>
    <property type="match status" value="1"/>
</dbReference>
<dbReference type="GO" id="GO:0009086">
    <property type="term" value="P:methionine biosynthetic process"/>
    <property type="evidence" value="ECO:0007669"/>
    <property type="project" value="UniProtKB-KW"/>
</dbReference>
<evidence type="ECO:0000256" key="28">
    <source>
        <dbReference type="PIRNR" id="PIRNR000727"/>
    </source>
</evidence>
<dbReference type="SUPFAM" id="SSF55021">
    <property type="entry name" value="ACT-like"/>
    <property type="match status" value="2"/>
</dbReference>
<dbReference type="UniPathway" id="UPA00050">
    <property type="reaction ID" value="UER00063"/>
</dbReference>
<evidence type="ECO:0000256" key="15">
    <source>
        <dbReference type="ARBA" id="ARBA00022777"/>
    </source>
</evidence>
<keyword evidence="19" id="KW-0520">NAD</keyword>
<dbReference type="CDD" id="cd04921">
    <property type="entry name" value="ACT_AKi-HSDH-ThrA-like_1"/>
    <property type="match status" value="1"/>
</dbReference>
<evidence type="ECO:0000313" key="30">
    <source>
        <dbReference type="EMBL" id="AJI52617.1"/>
    </source>
</evidence>
<dbReference type="Gene3D" id="3.40.1160.10">
    <property type="entry name" value="Acetylglutamate kinase-like"/>
    <property type="match status" value="1"/>
</dbReference>
<dbReference type="InterPro" id="IPR005106">
    <property type="entry name" value="Asp/hSer_DH_NAD-bd"/>
</dbReference>
<dbReference type="PIRSF" id="PIRSF000727">
    <property type="entry name" value="ThrA"/>
    <property type="match status" value="1"/>
</dbReference>
<keyword evidence="16 28" id="KW-0067">ATP-binding</keyword>
<evidence type="ECO:0000256" key="1">
    <source>
        <dbReference type="ARBA" id="ARBA00001920"/>
    </source>
</evidence>
<dbReference type="NCBIfam" id="NF006959">
    <property type="entry name" value="PRK09436.1"/>
    <property type="match status" value="1"/>
</dbReference>
<evidence type="ECO:0000256" key="2">
    <source>
        <dbReference type="ARBA" id="ARBA00004766"/>
    </source>
</evidence>
<evidence type="ECO:0000256" key="10">
    <source>
        <dbReference type="ARBA" id="ARBA00022605"/>
    </source>
</evidence>
<dbReference type="InterPro" id="IPR045865">
    <property type="entry name" value="ACT-like_dom_sf"/>
</dbReference>
<keyword evidence="13" id="KW-0479">Metal-binding</keyword>
<comment type="similarity">
    <text evidence="7 28">In the C-terminal section; belongs to the homoserine dehydrogenase family.</text>
</comment>
<evidence type="ECO:0000256" key="9">
    <source>
        <dbReference type="ARBA" id="ARBA00011881"/>
    </source>
</evidence>
<evidence type="ECO:0000256" key="8">
    <source>
        <dbReference type="ARBA" id="ARBA00010046"/>
    </source>
</evidence>
<dbReference type="SUPFAM" id="SSF55347">
    <property type="entry name" value="Glyceraldehyde-3-phosphate dehydrogenase-like, C-terminal domain"/>
    <property type="match status" value="1"/>
</dbReference>
<dbReference type="Pfam" id="PF03447">
    <property type="entry name" value="NAD_binding_3"/>
    <property type="match status" value="1"/>
</dbReference>
<dbReference type="InterPro" id="IPR002912">
    <property type="entry name" value="ACT_dom"/>
</dbReference>
<evidence type="ECO:0000256" key="19">
    <source>
        <dbReference type="ARBA" id="ARBA00023027"/>
    </source>
</evidence>
<evidence type="ECO:0000256" key="20">
    <source>
        <dbReference type="ARBA" id="ARBA00023053"/>
    </source>
</evidence>
<gene>
    <name evidence="30" type="ORF">LA55_529</name>
</gene>
<dbReference type="GO" id="GO:0050661">
    <property type="term" value="F:NADP binding"/>
    <property type="evidence" value="ECO:0007669"/>
    <property type="project" value="UniProtKB-UniRule"/>
</dbReference>
<comment type="pathway">
    <text evidence="3 28">Amino-acid biosynthesis; L-methionine biosynthesis via de novo pathway; L-homoserine from L-aspartate: step 1/3.</text>
</comment>
<comment type="similarity">
    <text evidence="8 28">In the N-terminal section; belongs to the aspartokinase family.</text>
</comment>
<evidence type="ECO:0000256" key="24">
    <source>
        <dbReference type="ARBA" id="ARBA00044938"/>
    </source>
</evidence>
<keyword evidence="12" id="KW-0791">Threonine biosynthesis</keyword>
<dbReference type="SUPFAM" id="SSF53633">
    <property type="entry name" value="Carbamate kinase-like"/>
    <property type="match status" value="1"/>
</dbReference>
<dbReference type="EC" id="2.7.2.4" evidence="28"/>
<dbReference type="Gene3D" id="3.30.360.10">
    <property type="entry name" value="Dihydrodipicolinate Reductase, domain 2"/>
    <property type="match status" value="1"/>
</dbReference>
<sequence>MIVHKFGGSSLASAEKIKNVSNIISCVDEAVVVSASAKTTSNLQKAIDQAIESQDYSETLNFIFEHHSSILEELVPSDDLLQQSILEDLKNIKHILSTIAITGFCADSLRFFILGFGEIWSAKILTLYLQSKGKKSYFIDASQCLIVNDRSYPVTVDWQKSLELLESIKNDNLADVYIITGFIAQNRLGKRTILGLNCSDYSAAIFAKLLQADKLYIWTDVAGVYSANPQVVPEAKPLTQLTYKEALELAYFGASVVHPLTIAPMALERTPIYIKSSYFPNEVGTKISADKDENQGIIKGLTSVSDVAIVRVQGAGMIGVSGISFKVFGALEKAEVSVMMISQASSEYSICFAIDSVNADKATEALRQEFANEIKSNLIEEIVVHKHHALITAVGEGMKSKTGSLAKLVNSLKLANINIHAIAQGSSERSVTFAVKAEDEIRGVQAMHRHYNSESDDIAIAVIGAGNIGKAFIKQVKKTYEKWYAKGINLVLVGATNSKQMRVSYENLLFENIDNLLNENTEQVNLEKLAEFMSHASATKKIVIDATASENVSKNYSNFLKNGISVITPNKYANSGNYEFYQELRKVAKQNGTSFLYETNVCAGLPLIVTLQNMVQSGDHVSTIKGIFSGTLSYLFTQLNNGVIFSDAVKMAYDAGYTEPDPRQDLSGMDVARKTVILAREIGLNIGLNDLVIENLVPEELRECSVEEFFAKLPAFNEQIMQQIADKKKNLAGVHYVGSIVNGVANVGIQAYDESSPFANVKGTDNIVMINTDRYTQPMVIQGAGAGVEVTAAGVYADVITVIREK</sequence>
<comment type="pathway">
    <text evidence="5 28">Amino-acid biosynthesis; L-methionine biosynthesis via de novo pathway; L-homoserine from L-aspartate: step 3/3.</text>
</comment>
<dbReference type="Gene3D" id="3.30.70.260">
    <property type="match status" value="2"/>
</dbReference>
<evidence type="ECO:0000256" key="27">
    <source>
        <dbReference type="ARBA" id="ARBA00049031"/>
    </source>
</evidence>
<comment type="pathway">
    <text evidence="2 28">Amino-acid biosynthesis; L-lysine biosynthesis via DAP pathway; (S)-tetrahydrodipicolinate from L-aspartate: step 1/4.</text>
</comment>
<evidence type="ECO:0000256" key="11">
    <source>
        <dbReference type="ARBA" id="ARBA00022679"/>
    </source>
</evidence>
<dbReference type="InterPro" id="IPR036291">
    <property type="entry name" value="NAD(P)-bd_dom_sf"/>
</dbReference>
<dbReference type="FunFam" id="3.30.360.10:FF:000006">
    <property type="entry name" value="Bifunctional aspartokinase/homoserine dehydrogenase"/>
    <property type="match status" value="1"/>
</dbReference>
<proteinExistence type="inferred from homology"/>
<evidence type="ECO:0000256" key="25">
    <source>
        <dbReference type="ARBA" id="ARBA00048561"/>
    </source>
</evidence>
<keyword evidence="21" id="KW-0457">Lysine biosynthesis</keyword>
<comment type="function">
    <text evidence="24">Bifunctional aspartate kinase and homoserine dehydrogenase that catalyzes the first and the third steps toward the synthesis of lysine, methionine and threonine from aspartate.</text>
</comment>
<keyword evidence="23" id="KW-0511">Multifunctional enzyme</keyword>
<comment type="catalytic activity">
    <reaction evidence="25">
        <text>L-aspartate + ATP = 4-phospho-L-aspartate + ADP</text>
        <dbReference type="Rhea" id="RHEA:23776"/>
        <dbReference type="ChEBI" id="CHEBI:29991"/>
        <dbReference type="ChEBI" id="CHEBI:30616"/>
        <dbReference type="ChEBI" id="CHEBI:57535"/>
        <dbReference type="ChEBI" id="CHEBI:456216"/>
        <dbReference type="EC" id="2.7.2.4"/>
    </reaction>
    <physiologicalReaction direction="left-to-right" evidence="25">
        <dbReference type="Rhea" id="RHEA:23777"/>
    </physiologicalReaction>
</comment>
<evidence type="ECO:0000259" key="29">
    <source>
        <dbReference type="PROSITE" id="PS51671"/>
    </source>
</evidence>
<accession>A0A0B6D2Q0</accession>
<evidence type="ECO:0000256" key="23">
    <source>
        <dbReference type="ARBA" id="ARBA00023268"/>
    </source>
</evidence>
<evidence type="ECO:0000256" key="16">
    <source>
        <dbReference type="ARBA" id="ARBA00022840"/>
    </source>
</evidence>
<dbReference type="CDD" id="cd04892">
    <property type="entry name" value="ACT_AK-like_2"/>
    <property type="match status" value="1"/>
</dbReference>
<dbReference type="Pfam" id="PF22468">
    <property type="entry name" value="ACT_9"/>
    <property type="match status" value="2"/>
</dbReference>
<dbReference type="InterPro" id="IPR011147">
    <property type="entry name" value="Bifunc_Aspkin/hSer_DH"/>
</dbReference>
<evidence type="ECO:0000256" key="14">
    <source>
        <dbReference type="ARBA" id="ARBA00022741"/>
    </source>
</evidence>
<keyword evidence="10 28" id="KW-0028">Amino-acid biosynthesis</keyword>
<dbReference type="EMBL" id="CP009440">
    <property type="protein sequence ID" value="AJI52617.1"/>
    <property type="molecule type" value="Genomic_DNA"/>
</dbReference>
<evidence type="ECO:0000256" key="13">
    <source>
        <dbReference type="ARBA" id="ARBA00022723"/>
    </source>
</evidence>
<dbReference type="PROSITE" id="PS51671">
    <property type="entry name" value="ACT"/>
    <property type="match status" value="1"/>
</dbReference>
<dbReference type="InterPro" id="IPR001342">
    <property type="entry name" value="HDH_cat"/>
</dbReference>
<evidence type="ECO:0000256" key="26">
    <source>
        <dbReference type="ARBA" id="ARBA00048841"/>
    </source>
</evidence>
<dbReference type="AlphaFoldDB" id="A0A0B6D2Q0"/>
<evidence type="ECO:0000313" key="31">
    <source>
        <dbReference type="Proteomes" id="UP000031830"/>
    </source>
</evidence>
<keyword evidence="17 28" id="KW-0521">NADP</keyword>
<comment type="catalytic activity">
    <reaction evidence="26">
        <text>L-homoserine + NADP(+) = L-aspartate 4-semialdehyde + NADPH + H(+)</text>
        <dbReference type="Rhea" id="RHEA:15761"/>
        <dbReference type="ChEBI" id="CHEBI:15378"/>
        <dbReference type="ChEBI" id="CHEBI:57476"/>
        <dbReference type="ChEBI" id="CHEBI:57783"/>
        <dbReference type="ChEBI" id="CHEBI:58349"/>
        <dbReference type="ChEBI" id="CHEBI:537519"/>
        <dbReference type="EC" id="1.1.1.3"/>
    </reaction>
    <physiologicalReaction direction="right-to-left" evidence="26">
        <dbReference type="Rhea" id="RHEA:15763"/>
    </physiologicalReaction>
</comment>
<keyword evidence="15 28" id="KW-0418">Kinase</keyword>
<keyword evidence="11 28" id="KW-0808">Transferase</keyword>
<evidence type="ECO:0000256" key="12">
    <source>
        <dbReference type="ARBA" id="ARBA00022697"/>
    </source>
</evidence>
<dbReference type="Gene3D" id="3.40.50.720">
    <property type="entry name" value="NAD(P)-binding Rossmann-like Domain"/>
    <property type="match status" value="1"/>
</dbReference>
<dbReference type="PANTHER" id="PTHR43070:SF5">
    <property type="entry name" value="HOMOSERINE DEHYDROGENASE"/>
    <property type="match status" value="1"/>
</dbReference>
<dbReference type="GO" id="GO:0004072">
    <property type="term" value="F:aspartate kinase activity"/>
    <property type="evidence" value="ECO:0007669"/>
    <property type="project" value="UniProtKB-UniRule"/>
</dbReference>
<dbReference type="EC" id="1.1.1.3" evidence="28"/>
<dbReference type="SUPFAM" id="SSF51735">
    <property type="entry name" value="NAD(P)-binding Rossmann-fold domains"/>
    <property type="match status" value="1"/>
</dbReference>
<dbReference type="InterPro" id="IPR001341">
    <property type="entry name" value="Asp_kinase"/>
</dbReference>
<keyword evidence="18 28" id="KW-0560">Oxidoreductase</keyword>
<dbReference type="InterPro" id="IPR054352">
    <property type="entry name" value="ACT_Aspartokinase"/>
</dbReference>